<keyword evidence="3" id="KW-0804">Transcription</keyword>
<keyword evidence="7" id="KW-1185">Reference proteome</keyword>
<feature type="region of interest" description="Disordered" evidence="4">
    <location>
        <begin position="84"/>
        <end position="163"/>
    </location>
</feature>
<name>A0A124ICK5_9ACTN</name>
<dbReference type="Gene3D" id="1.10.260.40">
    <property type="entry name" value="lambda repressor-like DNA-binding domains"/>
    <property type="match status" value="1"/>
</dbReference>
<feature type="domain" description="HTH cro/C1-type" evidence="5">
    <location>
        <begin position="28"/>
        <end position="80"/>
    </location>
</feature>
<feature type="compositionally biased region" description="Polar residues" evidence="4">
    <location>
        <begin position="86"/>
        <end position="102"/>
    </location>
</feature>
<evidence type="ECO:0000256" key="2">
    <source>
        <dbReference type="ARBA" id="ARBA00023125"/>
    </source>
</evidence>
<reference evidence="6 7" key="1">
    <citation type="submission" date="2015-10" db="EMBL/GenBank/DDBJ databases">
        <title>Draft genome sequence of Streptomyces sp. RV15, isolated from a marine sponge.</title>
        <authorList>
            <person name="Ruckert C."/>
            <person name="Abdelmohsen U.R."/>
            <person name="Winkler A."/>
            <person name="Hentschel U."/>
            <person name="Kalinowski J."/>
            <person name="Kampfer P."/>
            <person name="Glaeser S."/>
        </authorList>
    </citation>
    <scope>NUCLEOTIDE SEQUENCE [LARGE SCALE GENOMIC DNA]</scope>
    <source>
        <strain evidence="6 7">RV15</strain>
    </source>
</reference>
<dbReference type="PANTHER" id="PTHR36511">
    <property type="entry name" value="MERR FAMILY BACTERIAL REGULATORY PROTEIN"/>
    <property type="match status" value="1"/>
</dbReference>
<dbReference type="EMBL" id="LMXB01000179">
    <property type="protein sequence ID" value="KUO12277.1"/>
    <property type="molecule type" value="Genomic_DNA"/>
</dbReference>
<dbReference type="CDD" id="cd00093">
    <property type="entry name" value="HTH_XRE"/>
    <property type="match status" value="1"/>
</dbReference>
<dbReference type="PROSITE" id="PS50943">
    <property type="entry name" value="HTH_CROC1"/>
    <property type="match status" value="1"/>
</dbReference>
<gene>
    <name evidence="6" type="ORF">AQJ91_47995</name>
</gene>
<evidence type="ECO:0000256" key="1">
    <source>
        <dbReference type="ARBA" id="ARBA00023015"/>
    </source>
</evidence>
<accession>A0A124ICK5</accession>
<dbReference type="PANTHER" id="PTHR36511:SF3">
    <property type="entry name" value="ANTITOXIN HIGA-2"/>
    <property type="match status" value="1"/>
</dbReference>
<comment type="caution">
    <text evidence="6">The sequence shown here is derived from an EMBL/GenBank/DDBJ whole genome shotgun (WGS) entry which is preliminary data.</text>
</comment>
<keyword evidence="1" id="KW-0805">Transcription regulation</keyword>
<evidence type="ECO:0000313" key="7">
    <source>
        <dbReference type="Proteomes" id="UP000053260"/>
    </source>
</evidence>
<dbReference type="SUPFAM" id="SSF47413">
    <property type="entry name" value="lambda repressor-like DNA-binding domains"/>
    <property type="match status" value="1"/>
</dbReference>
<feature type="compositionally biased region" description="Low complexity" evidence="4">
    <location>
        <begin position="129"/>
        <end position="155"/>
    </location>
</feature>
<sequence length="163" mass="17073">MPTEEELIARAAELLARGPLLPPPAERKRLREAAGLRQEDVAIALETKRETVNGWETGRTMPRPPRLAAYKHLLDGWAAQYPASPGNANAPSDVTAAPQTFTGAPAPAEARTLSAAPASVSENTPPRPTTDTVAAPAAAVSPPARTARPSSTSRRPGGHRPAL</sequence>
<proteinExistence type="predicted"/>
<evidence type="ECO:0000259" key="5">
    <source>
        <dbReference type="PROSITE" id="PS50943"/>
    </source>
</evidence>
<dbReference type="GO" id="GO:0003677">
    <property type="term" value="F:DNA binding"/>
    <property type="evidence" value="ECO:0007669"/>
    <property type="project" value="UniProtKB-KW"/>
</dbReference>
<evidence type="ECO:0000256" key="4">
    <source>
        <dbReference type="SAM" id="MobiDB-lite"/>
    </source>
</evidence>
<organism evidence="6 7">
    <name type="scientific">Streptomyces dysideae</name>
    <dbReference type="NCBI Taxonomy" id="909626"/>
    <lineage>
        <taxon>Bacteria</taxon>
        <taxon>Bacillati</taxon>
        <taxon>Actinomycetota</taxon>
        <taxon>Actinomycetes</taxon>
        <taxon>Kitasatosporales</taxon>
        <taxon>Streptomycetaceae</taxon>
        <taxon>Streptomyces</taxon>
    </lineage>
</organism>
<dbReference type="AlphaFoldDB" id="A0A124ICK5"/>
<dbReference type="Proteomes" id="UP000053260">
    <property type="component" value="Unassembled WGS sequence"/>
</dbReference>
<dbReference type="STRING" id="909626.AQJ91_47995"/>
<dbReference type="InterPro" id="IPR052359">
    <property type="entry name" value="HTH-type_reg/antitoxin"/>
</dbReference>
<evidence type="ECO:0000313" key="6">
    <source>
        <dbReference type="EMBL" id="KUO12277.1"/>
    </source>
</evidence>
<dbReference type="InterPro" id="IPR001387">
    <property type="entry name" value="Cro/C1-type_HTH"/>
</dbReference>
<dbReference type="Pfam" id="PF13560">
    <property type="entry name" value="HTH_31"/>
    <property type="match status" value="1"/>
</dbReference>
<protein>
    <recommendedName>
        <fullName evidence="5">HTH cro/C1-type domain-containing protein</fullName>
    </recommendedName>
</protein>
<dbReference type="InterPro" id="IPR010982">
    <property type="entry name" value="Lambda_DNA-bd_dom_sf"/>
</dbReference>
<evidence type="ECO:0000256" key="3">
    <source>
        <dbReference type="ARBA" id="ARBA00023163"/>
    </source>
</evidence>
<keyword evidence="2" id="KW-0238">DNA-binding</keyword>